<evidence type="ECO:0000259" key="2">
    <source>
        <dbReference type="Pfam" id="PF13966"/>
    </source>
</evidence>
<reference evidence="3" key="1">
    <citation type="journal article" date="2019" name="Sci. Rep.">
        <title>Draft genome of Tanacetum cinerariifolium, the natural source of mosquito coil.</title>
        <authorList>
            <person name="Yamashiro T."/>
            <person name="Shiraishi A."/>
            <person name="Satake H."/>
            <person name="Nakayama K."/>
        </authorList>
    </citation>
    <scope>NUCLEOTIDE SEQUENCE</scope>
</reference>
<feature type="domain" description="Reverse transcriptase zinc-binding" evidence="2">
    <location>
        <begin position="899"/>
        <end position="959"/>
    </location>
</feature>
<feature type="non-terminal residue" evidence="3">
    <location>
        <position position="1"/>
    </location>
</feature>
<gene>
    <name evidence="3" type="ORF">Tci_050997</name>
</gene>
<dbReference type="InterPro" id="IPR026960">
    <property type="entry name" value="RVT-Znf"/>
</dbReference>
<name>A0A6L2N051_TANCI</name>
<dbReference type="PANTHER" id="PTHR33116">
    <property type="entry name" value="REVERSE TRANSCRIPTASE ZINC-BINDING DOMAIN-CONTAINING PROTEIN-RELATED-RELATED"/>
    <property type="match status" value="1"/>
</dbReference>
<keyword evidence="1" id="KW-0175">Coiled coil</keyword>
<feature type="coiled-coil region" evidence="1">
    <location>
        <begin position="590"/>
        <end position="617"/>
    </location>
</feature>
<proteinExistence type="predicted"/>
<accession>A0A6L2N051</accession>
<comment type="caution">
    <text evidence="3">The sequence shown here is derived from an EMBL/GenBank/DDBJ whole genome shotgun (WGS) entry which is preliminary data.</text>
</comment>
<dbReference type="SUPFAM" id="SSF56219">
    <property type="entry name" value="DNase I-like"/>
    <property type="match status" value="1"/>
</dbReference>
<protein>
    <recommendedName>
        <fullName evidence="2">Reverse transcriptase zinc-binding domain-containing protein</fullName>
    </recommendedName>
</protein>
<dbReference type="PANTHER" id="PTHR33116:SF76">
    <property type="entry name" value="DUF4283 DOMAIN-CONTAINING PROTEIN"/>
    <property type="match status" value="1"/>
</dbReference>
<evidence type="ECO:0000313" key="3">
    <source>
        <dbReference type="EMBL" id="GEU79019.1"/>
    </source>
</evidence>
<dbReference type="Pfam" id="PF13966">
    <property type="entry name" value="zf-RVT"/>
    <property type="match status" value="1"/>
</dbReference>
<evidence type="ECO:0000256" key="1">
    <source>
        <dbReference type="SAM" id="Coils"/>
    </source>
</evidence>
<sequence length="990" mass="113332">GLNRALKQSEVRHVVNENQLSVCAIIESHVDLFAISTVCSRVFCSWNWTSNANLCTKGYRIILGWNVDVVNVMVLSQTTQIMHVKVNYKATNKIIFCSFIYASNLPAERRLLWANLGLHKNVVRGCPWILMGDFNVALNLEDNYSVSSSLNSAMYEFKDCVSKTEVMDVNSTGLHYNWNQKPKGGGGKLKKLDRIMGNLDFLDTFLVHDHGNLHDRVNKLRLELDEVQKALDRNPDDAVLKEEEAVYVKSFAKAKIDEERFLKQKVKVEWLEVGDCNSTYFHKSVEIRNQRSRIEVIRDADNAEITGSLVADAFVSHYHQFLGTTIDCDELVMEGLFEKKVSDTSNLNMVRHITNEYIKAAMSGIGDGRSPGPDGYTSAFFKKSWDILGSDICNDLFIFARGEIESSHLIMKSFGEFQRTSGLVPSIPKSTTYFCNVRNHVKHSILSFMPFVEGEHPVKYLGVPLVSSQFLTRIVRSLSKELRTVLGSRRISLYRLLVGFNYQRIVNLCFTDDLFLFARGHPNSVRVIIDALEEFKNVSGLVPSIPKSTAFFCNVPTALKASIFSSMPFAECILPVKYLGVPLISFRLLYRDCKVLVEKLESRVNDWRNKFLSLAEQLMRGFLWCQVEMKKGNAKVAWEAVCLPYREGGLGIRRLDDFNVALMATHVWCILINKESLWVQWIHSYKLNGRIFWDVPCLGDVSWGWRKLLQIRTRIRPFIWHKINNGRFTSMWFDRWAYPCPLRDMLTVRNIVRSGFSLSNTVSVLISNGSWRWPHDWSARFPNVVNIPAPDINHELDDKSNVDQIVQLITTLVQMKLVTLKFKKMTTGSRLLLDQWKIPSSCFDHDRSSRYLTPRDITSAGFNIKNCVVDLVANGGWLWPQAWLLKSPDLGLVPVPTIIDTRHAFHLWLVMRNNLKTQDKLRQWDVGVGTDLNLLQCAFGSSQMDSHAHLFFECPYSSKVLKLVRPLALMENVPPYLHDILLELQPIAHR</sequence>
<dbReference type="Gene3D" id="3.60.10.10">
    <property type="entry name" value="Endonuclease/exonuclease/phosphatase"/>
    <property type="match status" value="1"/>
</dbReference>
<dbReference type="EMBL" id="BKCJ010007790">
    <property type="protein sequence ID" value="GEU79019.1"/>
    <property type="molecule type" value="Genomic_DNA"/>
</dbReference>
<dbReference type="InterPro" id="IPR036691">
    <property type="entry name" value="Endo/exonu/phosph_ase_sf"/>
</dbReference>
<organism evidence="3">
    <name type="scientific">Tanacetum cinerariifolium</name>
    <name type="common">Dalmatian daisy</name>
    <name type="synonym">Chrysanthemum cinerariifolium</name>
    <dbReference type="NCBI Taxonomy" id="118510"/>
    <lineage>
        <taxon>Eukaryota</taxon>
        <taxon>Viridiplantae</taxon>
        <taxon>Streptophyta</taxon>
        <taxon>Embryophyta</taxon>
        <taxon>Tracheophyta</taxon>
        <taxon>Spermatophyta</taxon>
        <taxon>Magnoliopsida</taxon>
        <taxon>eudicotyledons</taxon>
        <taxon>Gunneridae</taxon>
        <taxon>Pentapetalae</taxon>
        <taxon>asterids</taxon>
        <taxon>campanulids</taxon>
        <taxon>Asterales</taxon>
        <taxon>Asteraceae</taxon>
        <taxon>Asteroideae</taxon>
        <taxon>Anthemideae</taxon>
        <taxon>Anthemidinae</taxon>
        <taxon>Tanacetum</taxon>
    </lineage>
</organism>
<dbReference type="AlphaFoldDB" id="A0A6L2N051"/>